<dbReference type="AlphaFoldDB" id="A0A7W3N049"/>
<proteinExistence type="predicted"/>
<keyword evidence="2" id="KW-0472">Membrane</keyword>
<feature type="transmembrane region" description="Helical" evidence="2">
    <location>
        <begin position="33"/>
        <end position="54"/>
    </location>
</feature>
<accession>A0A7W3N049</accession>
<evidence type="ECO:0000256" key="2">
    <source>
        <dbReference type="SAM" id="Phobius"/>
    </source>
</evidence>
<comment type="caution">
    <text evidence="3">The sequence shown here is derived from an EMBL/GenBank/DDBJ whole genome shotgun (WGS) entry which is preliminary data.</text>
</comment>
<dbReference type="EMBL" id="JACJII010000001">
    <property type="protein sequence ID" value="MBA9005059.1"/>
    <property type="molecule type" value="Genomic_DNA"/>
</dbReference>
<keyword evidence="4" id="KW-1185">Reference proteome</keyword>
<evidence type="ECO:0000313" key="4">
    <source>
        <dbReference type="Proteomes" id="UP000539313"/>
    </source>
</evidence>
<gene>
    <name evidence="3" type="ORF">HNR21_003941</name>
</gene>
<reference evidence="3 4" key="1">
    <citation type="submission" date="2020-08" db="EMBL/GenBank/DDBJ databases">
        <title>Sequencing the genomes of 1000 actinobacteria strains.</title>
        <authorList>
            <person name="Klenk H.-P."/>
        </authorList>
    </citation>
    <scope>NUCLEOTIDE SEQUENCE [LARGE SCALE GENOMIC DNA]</scope>
    <source>
        <strain evidence="3 4">DSM 45823</strain>
    </source>
</reference>
<organism evidence="3 4">
    <name type="scientific">Thermomonospora cellulosilytica</name>
    <dbReference type="NCBI Taxonomy" id="1411118"/>
    <lineage>
        <taxon>Bacteria</taxon>
        <taxon>Bacillati</taxon>
        <taxon>Actinomycetota</taxon>
        <taxon>Actinomycetes</taxon>
        <taxon>Streptosporangiales</taxon>
        <taxon>Thermomonosporaceae</taxon>
        <taxon>Thermomonospora</taxon>
    </lineage>
</organism>
<keyword evidence="2" id="KW-1133">Transmembrane helix</keyword>
<dbReference type="RefSeq" id="WP_182706348.1">
    <property type="nucleotide sequence ID" value="NZ_JACJII010000001.1"/>
</dbReference>
<name>A0A7W3N049_9ACTN</name>
<evidence type="ECO:0000256" key="1">
    <source>
        <dbReference type="SAM" id="MobiDB-lite"/>
    </source>
</evidence>
<feature type="transmembrane region" description="Helical" evidence="2">
    <location>
        <begin position="61"/>
        <end position="81"/>
    </location>
</feature>
<sequence length="190" mass="19384">MPVRPPVRLLRASVFAAVCVALTLTGHGTASGIGVPAVAAAAGWAGALAVAWVLSGHERSLSTILGGLLGGQFGLHALFSAAQAEQEFHPAAHGGQAAEAATGPGMTSAHLAAAVVAAWWLRRGERLAWSLARQLGAFALAGIPVLLEPVPTPIRRTPPLAQAPVRPRGTQIRHSVGLRGPPSRSVPVTI</sequence>
<feature type="transmembrane region" description="Helical" evidence="2">
    <location>
        <begin position="101"/>
        <end position="121"/>
    </location>
</feature>
<keyword evidence="2" id="KW-0812">Transmembrane</keyword>
<feature type="transmembrane region" description="Helical" evidence="2">
    <location>
        <begin position="9"/>
        <end position="27"/>
    </location>
</feature>
<dbReference type="Proteomes" id="UP000539313">
    <property type="component" value="Unassembled WGS sequence"/>
</dbReference>
<protein>
    <submittedName>
        <fullName evidence="3">Uncharacterized protein</fullName>
    </submittedName>
</protein>
<feature type="region of interest" description="Disordered" evidence="1">
    <location>
        <begin position="157"/>
        <end position="190"/>
    </location>
</feature>
<evidence type="ECO:0000313" key="3">
    <source>
        <dbReference type="EMBL" id="MBA9005059.1"/>
    </source>
</evidence>